<dbReference type="AlphaFoldDB" id="A0A5E4PN36"/>
<evidence type="ECO:0000313" key="3">
    <source>
        <dbReference type="Proteomes" id="UP000324832"/>
    </source>
</evidence>
<evidence type="ECO:0000256" key="1">
    <source>
        <dbReference type="SAM" id="SignalP"/>
    </source>
</evidence>
<accession>A0A5E4PN36</accession>
<reference evidence="2 3" key="1">
    <citation type="submission" date="2017-07" db="EMBL/GenBank/DDBJ databases">
        <authorList>
            <person name="Talla V."/>
            <person name="Backstrom N."/>
        </authorList>
    </citation>
    <scope>NUCLEOTIDE SEQUENCE [LARGE SCALE GENOMIC DNA]</scope>
</reference>
<dbReference type="Proteomes" id="UP000324832">
    <property type="component" value="Unassembled WGS sequence"/>
</dbReference>
<feature type="chain" id="PRO_5022833030" description="Kazal-like domain-containing protein" evidence="1">
    <location>
        <begin position="21"/>
        <end position="106"/>
    </location>
</feature>
<evidence type="ECO:0008006" key="4">
    <source>
        <dbReference type="Google" id="ProtNLM"/>
    </source>
</evidence>
<sequence length="106" mass="12578">MTHRIIYTVLIFCVLHETTSFSKRTSYKLKVSRSLNGDKQCSRVCLDLPTDDKEPVCMIYSRYKTDYLFFVNLCHARRLICRENIVLHMVHPSRCLKSKLFFMPII</sequence>
<gene>
    <name evidence="2" type="ORF">LSINAPIS_LOCUS282</name>
</gene>
<dbReference type="EMBL" id="FZQP02000003">
    <property type="protein sequence ID" value="VVC86468.1"/>
    <property type="molecule type" value="Genomic_DNA"/>
</dbReference>
<keyword evidence="1" id="KW-0732">Signal</keyword>
<protein>
    <recommendedName>
        <fullName evidence="4">Kazal-like domain-containing protein</fullName>
    </recommendedName>
</protein>
<proteinExistence type="predicted"/>
<name>A0A5E4PN36_9NEOP</name>
<organism evidence="2 3">
    <name type="scientific">Leptidea sinapis</name>
    <dbReference type="NCBI Taxonomy" id="189913"/>
    <lineage>
        <taxon>Eukaryota</taxon>
        <taxon>Metazoa</taxon>
        <taxon>Ecdysozoa</taxon>
        <taxon>Arthropoda</taxon>
        <taxon>Hexapoda</taxon>
        <taxon>Insecta</taxon>
        <taxon>Pterygota</taxon>
        <taxon>Neoptera</taxon>
        <taxon>Endopterygota</taxon>
        <taxon>Lepidoptera</taxon>
        <taxon>Glossata</taxon>
        <taxon>Ditrysia</taxon>
        <taxon>Papilionoidea</taxon>
        <taxon>Pieridae</taxon>
        <taxon>Dismorphiinae</taxon>
        <taxon>Leptidea</taxon>
    </lineage>
</organism>
<keyword evidence="3" id="KW-1185">Reference proteome</keyword>
<evidence type="ECO:0000313" key="2">
    <source>
        <dbReference type="EMBL" id="VVC86468.1"/>
    </source>
</evidence>
<dbReference type="Gene3D" id="3.30.60.30">
    <property type="match status" value="1"/>
</dbReference>
<feature type="signal peptide" evidence="1">
    <location>
        <begin position="1"/>
        <end position="20"/>
    </location>
</feature>